<dbReference type="HOGENOM" id="CLU_028186_1_0_9"/>
<dbReference type="AlphaFoldDB" id="L0ECL4"/>
<keyword evidence="4" id="KW-1185">Reference proteome</keyword>
<organism evidence="3 4">
    <name type="scientific">Thermobacillus composti (strain DSM 18247 / JCM 13945 / KWC4)</name>
    <dbReference type="NCBI Taxonomy" id="717605"/>
    <lineage>
        <taxon>Bacteria</taxon>
        <taxon>Bacillati</taxon>
        <taxon>Bacillota</taxon>
        <taxon>Bacilli</taxon>
        <taxon>Bacillales</taxon>
        <taxon>Paenibacillaceae</taxon>
        <taxon>Thermobacillus</taxon>
    </lineage>
</organism>
<keyword evidence="1" id="KW-0812">Transmembrane</keyword>
<evidence type="ECO:0000313" key="3">
    <source>
        <dbReference type="EMBL" id="AGA56895.1"/>
    </source>
</evidence>
<evidence type="ECO:0000256" key="1">
    <source>
        <dbReference type="SAM" id="Phobius"/>
    </source>
</evidence>
<evidence type="ECO:0000313" key="4">
    <source>
        <dbReference type="Proteomes" id="UP000010795"/>
    </source>
</evidence>
<dbReference type="InterPro" id="IPR047960">
    <property type="entry name" value="Transpos_IS1380"/>
</dbReference>
<dbReference type="InterPro" id="IPR012337">
    <property type="entry name" value="RNaseH-like_sf"/>
</dbReference>
<keyword evidence="1" id="KW-0472">Membrane</keyword>
<keyword evidence="1" id="KW-1133">Transmembrane helix</keyword>
<reference evidence="4" key="1">
    <citation type="submission" date="2012-01" db="EMBL/GenBank/DDBJ databases">
        <title>Complete sequence of chromosome of Thermobacillus composti KWC4.</title>
        <authorList>
            <person name="Lucas S."/>
            <person name="Han J."/>
            <person name="Lapidus A."/>
            <person name="Cheng J.-F."/>
            <person name="Goodwin L."/>
            <person name="Pitluck S."/>
            <person name="Peters L."/>
            <person name="Ovchinnikova G."/>
            <person name="Teshima H."/>
            <person name="Detter J.C."/>
            <person name="Han C."/>
            <person name="Tapia R."/>
            <person name="Land M."/>
            <person name="Hauser L."/>
            <person name="Kyrpides N."/>
            <person name="Ivanova N."/>
            <person name="Pagani I."/>
            <person name="Anderson I."/>
            <person name="Woyke T."/>
        </authorList>
    </citation>
    <scope>NUCLEOTIDE SEQUENCE [LARGE SCALE GENOMIC DNA]</scope>
    <source>
        <strain evidence="4">DSM 18247 / JCM 13945 / KWC4</strain>
    </source>
</reference>
<sequence>MKSTTPISKIKTEFSLQNATNFGGIKIFLEYLEKIKFAAALQRLSCMKANNSLFPVYRILLYLVVGWMLGCERLFHFRKLQQDSLLKRFLGGRCPHHSLLYKELSRLSKSHPNLLTELRSLNQEIIGPCLPEALILDLDSTVETVYGDQGGAAKGTNPHKPGRKSYHPLLAFEGQSRLCLNAVLRSGNTHSSTDASAFLHQTFELLREHPVKYARFDKGFGGEDFYGLWEGKGIGYVGKVENGQKRLAEQVAACRYWKRFVDEDWIIEGITIIYKATSWEKARRVAIVRKAHIVDEGQTRMVFDSDWQYEAIVTNLEWEPLDLWRFYNQRCCMENYIKEAKNGFSIDRIATSEFEANELDLLIKLLAYNLFERFKRSCCEPVHQGYTIARFRLEFFHCAATIIRHSRNIILKLAKDFANRYAWQRIEARIALLE</sequence>
<name>L0ECL4_THECK</name>
<gene>
    <name evidence="3" type="ordered locus">Theco_0687</name>
</gene>
<dbReference type="RefSeq" id="WP_015253658.1">
    <property type="nucleotide sequence ID" value="NC_019897.1"/>
</dbReference>
<evidence type="ECO:0000259" key="2">
    <source>
        <dbReference type="Pfam" id="PF13701"/>
    </source>
</evidence>
<dbReference type="NCBIfam" id="NF033539">
    <property type="entry name" value="transpos_IS1380"/>
    <property type="match status" value="1"/>
</dbReference>
<dbReference type="SUPFAM" id="SSF53098">
    <property type="entry name" value="Ribonuclease H-like"/>
    <property type="match status" value="1"/>
</dbReference>
<dbReference type="Pfam" id="PF13701">
    <property type="entry name" value="DDE_Tnp_1_4"/>
    <property type="match status" value="1"/>
</dbReference>
<dbReference type="STRING" id="717605.Theco_0687"/>
<dbReference type="InterPro" id="IPR025668">
    <property type="entry name" value="Tnp_DDE_dom"/>
</dbReference>
<accession>L0ECL4</accession>
<proteinExistence type="predicted"/>
<feature type="transmembrane region" description="Helical" evidence="1">
    <location>
        <begin position="52"/>
        <end position="70"/>
    </location>
</feature>
<dbReference type="KEGG" id="tco:Theco_0687"/>
<feature type="domain" description="Transposase DDE" evidence="2">
    <location>
        <begin position="8"/>
        <end position="432"/>
    </location>
</feature>
<dbReference type="Proteomes" id="UP000010795">
    <property type="component" value="Chromosome"/>
</dbReference>
<dbReference type="OrthoDB" id="6627885at2"/>
<dbReference type="eggNOG" id="COG3385">
    <property type="taxonomic scope" value="Bacteria"/>
</dbReference>
<dbReference type="EMBL" id="CP003255">
    <property type="protein sequence ID" value="AGA56895.1"/>
    <property type="molecule type" value="Genomic_DNA"/>
</dbReference>
<protein>
    <submittedName>
        <fullName evidence="3">Transposase family protein</fullName>
    </submittedName>
</protein>